<dbReference type="Proteomes" id="UP000063229">
    <property type="component" value="Chromosome"/>
</dbReference>
<protein>
    <submittedName>
        <fullName evidence="5">Acetyltransferase</fullName>
    </submittedName>
</protein>
<keyword evidence="6" id="KW-1185">Reference proteome</keyword>
<dbReference type="Pfam" id="PF17836">
    <property type="entry name" value="PglD_N"/>
    <property type="match status" value="1"/>
</dbReference>
<proteinExistence type="inferred from homology"/>
<reference evidence="5 6" key="1">
    <citation type="submission" date="2016-01" db="EMBL/GenBank/DDBJ databases">
        <authorList>
            <person name="McClelland M."/>
            <person name="Jain A."/>
            <person name="Saraogi P."/>
            <person name="Mendelson R."/>
            <person name="Westerman R."/>
            <person name="SanMiguel P."/>
            <person name="Csonka L."/>
        </authorList>
    </citation>
    <scope>NUCLEOTIDE SEQUENCE [LARGE SCALE GENOMIC DNA]</scope>
    <source>
        <strain evidence="5 6">NCPPB 2472</strain>
    </source>
</reference>
<sequence>MENYLGLLILGFGGHARSVADVAIAGGIGQLCFIDEYARPNECFAGFEVLTDWPGELPDGWAVMPASGDNSKRQALCQWSIERGWPLATLVAPTATIGFGAVLGAGCFVAQHAHVGPRSHLGQGCIVNTGAVIDHEVAVGEYSHVSIGACVAGRGQVGRRCFLGAGSTVIDGLNIANGVTLGAGACATKSLEVAGVYVGVPARLISRK</sequence>
<dbReference type="CDD" id="cd03360">
    <property type="entry name" value="LbH_AT_putative"/>
    <property type="match status" value="1"/>
</dbReference>
<dbReference type="AlphaFoldDB" id="A0A0X1T687"/>
<dbReference type="InterPro" id="IPR020019">
    <property type="entry name" value="AcTrfase_PglD-like"/>
</dbReference>
<evidence type="ECO:0000256" key="3">
    <source>
        <dbReference type="PIRSR" id="PIRSR620019-2"/>
    </source>
</evidence>
<organism evidence="5 6">
    <name type="scientific">Pseudomonas agarici</name>
    <dbReference type="NCBI Taxonomy" id="46677"/>
    <lineage>
        <taxon>Bacteria</taxon>
        <taxon>Pseudomonadati</taxon>
        <taxon>Pseudomonadota</taxon>
        <taxon>Gammaproteobacteria</taxon>
        <taxon>Pseudomonadales</taxon>
        <taxon>Pseudomonadaceae</taxon>
        <taxon>Pseudomonas</taxon>
    </lineage>
</organism>
<dbReference type="KEGG" id="pagb:AWM79_20495"/>
<feature type="site" description="Increases basicity of active site His" evidence="2">
    <location>
        <position position="136"/>
    </location>
</feature>
<evidence type="ECO:0000259" key="4">
    <source>
        <dbReference type="Pfam" id="PF17836"/>
    </source>
</evidence>
<feature type="binding site" evidence="3">
    <location>
        <position position="144"/>
    </location>
    <ligand>
        <name>acetyl-CoA</name>
        <dbReference type="ChEBI" id="CHEBI:57288"/>
    </ligand>
</feature>
<dbReference type="GO" id="GO:0016740">
    <property type="term" value="F:transferase activity"/>
    <property type="evidence" value="ECO:0007669"/>
    <property type="project" value="UniProtKB-KW"/>
</dbReference>
<dbReference type="PANTHER" id="PTHR43300">
    <property type="entry name" value="ACETYLTRANSFERASE"/>
    <property type="match status" value="1"/>
</dbReference>
<feature type="active site" description="Proton acceptor" evidence="2">
    <location>
        <position position="135"/>
    </location>
</feature>
<evidence type="ECO:0000313" key="6">
    <source>
        <dbReference type="Proteomes" id="UP000063229"/>
    </source>
</evidence>
<evidence type="ECO:0000256" key="2">
    <source>
        <dbReference type="PIRSR" id="PIRSR620019-1"/>
    </source>
</evidence>
<feature type="domain" description="PglD N-terminal" evidence="4">
    <location>
        <begin position="7"/>
        <end position="78"/>
    </location>
</feature>
<dbReference type="InterPro" id="IPR011004">
    <property type="entry name" value="Trimer_LpxA-like_sf"/>
</dbReference>
<dbReference type="RefSeq" id="WP_017133566.1">
    <property type="nucleotide sequence ID" value="NZ_CP014135.1"/>
</dbReference>
<dbReference type="STRING" id="46677.AWM79_20495"/>
<dbReference type="InterPro" id="IPR050179">
    <property type="entry name" value="Trans_hexapeptide_repeat"/>
</dbReference>
<name>A0A0X1T687_PSEAA</name>
<feature type="binding site" evidence="3">
    <location>
        <position position="68"/>
    </location>
    <ligand>
        <name>substrate</name>
    </ligand>
</feature>
<accession>A0A0X1T687</accession>
<gene>
    <name evidence="5" type="ORF">AWM79_20495</name>
</gene>
<evidence type="ECO:0000256" key="1">
    <source>
        <dbReference type="ARBA" id="ARBA00007274"/>
    </source>
</evidence>
<dbReference type="SUPFAM" id="SSF51161">
    <property type="entry name" value="Trimeric LpxA-like enzymes"/>
    <property type="match status" value="1"/>
</dbReference>
<comment type="similarity">
    <text evidence="1">Belongs to the transferase hexapeptide repeat family.</text>
</comment>
<dbReference type="InterPro" id="IPR041561">
    <property type="entry name" value="PglD_N"/>
</dbReference>
<dbReference type="Gene3D" id="3.40.50.20">
    <property type="match status" value="1"/>
</dbReference>
<dbReference type="PANTHER" id="PTHR43300:SF7">
    <property type="entry name" value="UDP-N-ACETYLBACILLOSAMINE N-ACETYLTRANSFERASE"/>
    <property type="match status" value="1"/>
</dbReference>
<dbReference type="EMBL" id="CP014135">
    <property type="protein sequence ID" value="AMB87543.1"/>
    <property type="molecule type" value="Genomic_DNA"/>
</dbReference>
<evidence type="ECO:0000313" key="5">
    <source>
        <dbReference type="EMBL" id="AMB87543.1"/>
    </source>
</evidence>
<dbReference type="OrthoDB" id="9794407at2"/>
<keyword evidence="5" id="KW-0808">Transferase</keyword>
<dbReference type="Gene3D" id="2.160.10.10">
    <property type="entry name" value="Hexapeptide repeat proteins"/>
    <property type="match status" value="2"/>
</dbReference>
<dbReference type="NCBIfam" id="TIGR03570">
    <property type="entry name" value="NeuD_NnaD"/>
    <property type="match status" value="1"/>
</dbReference>